<feature type="region of interest" description="Disordered" evidence="1">
    <location>
        <begin position="143"/>
        <end position="167"/>
    </location>
</feature>
<evidence type="ECO:0000256" key="1">
    <source>
        <dbReference type="SAM" id="MobiDB-lite"/>
    </source>
</evidence>
<dbReference type="GeneID" id="27701107"/>
<dbReference type="Proteomes" id="UP000053789">
    <property type="component" value="Unassembled WGS sequence"/>
</dbReference>
<organism evidence="2 3">
    <name type="scientific">Cladophialophora bantiana (strain ATCC 10958 / CBS 173.52 / CDC B-1940 / NIH 8579)</name>
    <name type="common">Xylohypha bantiana</name>
    <dbReference type="NCBI Taxonomy" id="1442370"/>
    <lineage>
        <taxon>Eukaryota</taxon>
        <taxon>Fungi</taxon>
        <taxon>Dikarya</taxon>
        <taxon>Ascomycota</taxon>
        <taxon>Pezizomycotina</taxon>
        <taxon>Eurotiomycetes</taxon>
        <taxon>Chaetothyriomycetidae</taxon>
        <taxon>Chaetothyriales</taxon>
        <taxon>Herpotrichiellaceae</taxon>
        <taxon>Cladophialophora</taxon>
    </lineage>
</organism>
<dbReference type="VEuPathDB" id="FungiDB:Z519_08179"/>
<evidence type="ECO:0000313" key="2">
    <source>
        <dbReference type="EMBL" id="KIW91283.1"/>
    </source>
</evidence>
<dbReference type="EMBL" id="KN846991">
    <property type="protein sequence ID" value="KIW91283.1"/>
    <property type="molecule type" value="Genomic_DNA"/>
</dbReference>
<reference evidence="2" key="1">
    <citation type="submission" date="2015-01" db="EMBL/GenBank/DDBJ databases">
        <title>The Genome Sequence of Cladophialophora bantiana CBS 173.52.</title>
        <authorList>
            <consortium name="The Broad Institute Genomics Platform"/>
            <person name="Cuomo C."/>
            <person name="de Hoog S."/>
            <person name="Gorbushina A."/>
            <person name="Stielow B."/>
            <person name="Teixiera M."/>
            <person name="Abouelleil A."/>
            <person name="Chapman S.B."/>
            <person name="Priest M."/>
            <person name="Young S.K."/>
            <person name="Wortman J."/>
            <person name="Nusbaum C."/>
            <person name="Birren B."/>
        </authorList>
    </citation>
    <scope>NUCLEOTIDE SEQUENCE [LARGE SCALE GENOMIC DNA]</scope>
    <source>
        <strain evidence="2">CBS 173.52</strain>
    </source>
</reference>
<dbReference type="HOGENOM" id="CLU_1320766_0_0_1"/>
<dbReference type="OrthoDB" id="4159761at2759"/>
<protein>
    <submittedName>
        <fullName evidence="2">Uncharacterized protein</fullName>
    </submittedName>
</protein>
<name>A0A0D2HD88_CLAB1</name>
<gene>
    <name evidence="2" type="ORF">Z519_08179</name>
</gene>
<sequence>MAAISEGFLRSGAEKTRRRLLGSRVGDYLQESTFSRMDDIPTAPKGPEAINGASSVLVKEYIVAAFRTRKSSLRIARTSFSESDLLAYSSVHILGDSISRNSIAGSFHSSINSIRSSLSRDTKRTLAQMLEIRDRLRRPKSMLSTWTKTSNSSTAMSIGSHGSNSWEKVSGMPPYCPDVDMTEDPSSRALENEDLMVIDRIDEEMDDV</sequence>
<dbReference type="AlphaFoldDB" id="A0A0D2HD88"/>
<evidence type="ECO:0000313" key="3">
    <source>
        <dbReference type="Proteomes" id="UP000053789"/>
    </source>
</evidence>
<dbReference type="RefSeq" id="XP_016617952.1">
    <property type="nucleotide sequence ID" value="XM_016765907.1"/>
</dbReference>
<keyword evidence="3" id="KW-1185">Reference proteome</keyword>
<proteinExistence type="predicted"/>
<accession>A0A0D2HD88</accession>